<dbReference type="EMBL" id="CP144103">
    <property type="protein sequence ID" value="WWC89686.1"/>
    <property type="molecule type" value="Genomic_DNA"/>
</dbReference>
<organism evidence="1 2">
    <name type="scientific">Kwoniella dendrophila CBS 6074</name>
    <dbReference type="NCBI Taxonomy" id="1295534"/>
    <lineage>
        <taxon>Eukaryota</taxon>
        <taxon>Fungi</taxon>
        <taxon>Dikarya</taxon>
        <taxon>Basidiomycota</taxon>
        <taxon>Agaricomycotina</taxon>
        <taxon>Tremellomycetes</taxon>
        <taxon>Tremellales</taxon>
        <taxon>Cryptococcaceae</taxon>
        <taxon>Kwoniella</taxon>
    </lineage>
</organism>
<keyword evidence="2" id="KW-1185">Reference proteome</keyword>
<dbReference type="RefSeq" id="XP_066076449.1">
    <property type="nucleotide sequence ID" value="XM_066220352.1"/>
</dbReference>
<dbReference type="AlphaFoldDB" id="A0AAX4JWC0"/>
<proteinExistence type="predicted"/>
<reference evidence="1 2" key="1">
    <citation type="submission" date="2024-01" db="EMBL/GenBank/DDBJ databases">
        <title>Comparative genomics of Cryptococcus and Kwoniella reveals pathogenesis evolution and contrasting modes of karyotype evolution via chromosome fusion or intercentromeric recombination.</title>
        <authorList>
            <person name="Coelho M.A."/>
            <person name="David-Palma M."/>
            <person name="Shea T."/>
            <person name="Bowers K."/>
            <person name="McGinley-Smith S."/>
            <person name="Mohammad A.W."/>
            <person name="Gnirke A."/>
            <person name="Yurkov A.M."/>
            <person name="Nowrousian M."/>
            <person name="Sun S."/>
            <person name="Cuomo C.A."/>
            <person name="Heitman J."/>
        </authorList>
    </citation>
    <scope>NUCLEOTIDE SEQUENCE [LARGE SCALE GENOMIC DNA]</scope>
    <source>
        <strain evidence="1 2">CBS 6074</strain>
    </source>
</reference>
<evidence type="ECO:0008006" key="3">
    <source>
        <dbReference type="Google" id="ProtNLM"/>
    </source>
</evidence>
<accession>A0AAX4JWC0</accession>
<dbReference type="Proteomes" id="UP001355207">
    <property type="component" value="Chromosome 6"/>
</dbReference>
<evidence type="ECO:0000313" key="2">
    <source>
        <dbReference type="Proteomes" id="UP001355207"/>
    </source>
</evidence>
<sequence length="310" mass="36695">MSESYGSLIGEQSITDNIQQDTRLPITSGFTYRGLHDPVSCNHMKASKSSSSKPIPLDIQWLILDHFSFGSFQNFKICVLISQACYEHYSKKLYNKIYIPRYESSKQIQSIVDHYLHNNGITQNTRIKSKSKLQSNRISNNRNLRNDQPYIRYKERRLKLFQSCEYLKINDKQSIQSTRRALTDFQLDIDENPLKNVKYLILKGDPEEYQKVKPIKMNKINSTSNSNSNKWKKFSLWQLIKPKHICISPKSYWFLKKPAHALNIDMYKEYDFVLRYIRKEIESISFHNYNNKAFNANEIPLQRFFFSSIQ</sequence>
<dbReference type="GeneID" id="91095281"/>
<protein>
    <recommendedName>
        <fullName evidence="3">F-box domain-containing protein</fullName>
    </recommendedName>
</protein>
<evidence type="ECO:0000313" key="1">
    <source>
        <dbReference type="EMBL" id="WWC89686.1"/>
    </source>
</evidence>
<name>A0AAX4JWC0_9TREE</name>
<gene>
    <name evidence="1" type="ORF">L201_004611</name>
</gene>